<dbReference type="Pfam" id="PF14064">
    <property type="entry name" value="HmuY"/>
    <property type="match status" value="2"/>
</dbReference>
<dbReference type="EMBL" id="BAABCA010000002">
    <property type="protein sequence ID" value="GAA4233702.1"/>
    <property type="molecule type" value="Genomic_DNA"/>
</dbReference>
<evidence type="ECO:0008006" key="3">
    <source>
        <dbReference type="Google" id="ProtNLM"/>
    </source>
</evidence>
<protein>
    <recommendedName>
        <fullName evidence="3">Heme-binding HmuY-like protein</fullName>
    </recommendedName>
</protein>
<dbReference type="RefSeq" id="WP_344787150.1">
    <property type="nucleotide sequence ID" value="NZ_BAABCA010000002.1"/>
</dbReference>
<proteinExistence type="predicted"/>
<sequence>MTNKLFTFILCVAACAFVGCSDNDDGPTEPIKILIEGASIAPEVGGPNEQNQVYVDLSSSISTVVQRDTWDLGFYSGAEFRVVINGTIAMAAAQLTATDIDAVTSSNQEIQDLQPMVKTNTYDKISMQYVDTPNGDLSGTAFSEISVTDANNHVYLVNLGYEIGTETPTTGAIDTTDEPRGWKKVRVLQDGSNYILQYADLDDTTHQEVLISKNSNYNYSFFSFNTNSEINIEPIKEEWDLSFTTFTDEVFIGTDSYGPYFYSDFVVTNKKQNTKVYMVDNELQTDLSYENFTLADIDNTKFSSDQRSIGSSWRNSGGPGSLPSLKTNVFYIVNDTDGNLYKLQFIALTNADGERGYPEFVYSLLQ</sequence>
<gene>
    <name evidence="1" type="ORF">GCM10022291_11390</name>
</gene>
<organism evidence="1 2">
    <name type="scientific">Postechiella marina</name>
    <dbReference type="NCBI Taxonomy" id="943941"/>
    <lineage>
        <taxon>Bacteria</taxon>
        <taxon>Pseudomonadati</taxon>
        <taxon>Bacteroidota</taxon>
        <taxon>Flavobacteriia</taxon>
        <taxon>Flavobacteriales</taxon>
        <taxon>Flavobacteriaceae</taxon>
        <taxon>Postechiella</taxon>
    </lineage>
</organism>
<dbReference type="PROSITE" id="PS51257">
    <property type="entry name" value="PROKAR_LIPOPROTEIN"/>
    <property type="match status" value="1"/>
</dbReference>
<accession>A0ABP8C4Z9</accession>
<dbReference type="CDD" id="cd12105">
    <property type="entry name" value="HmuY"/>
    <property type="match status" value="1"/>
</dbReference>
<keyword evidence="2" id="KW-1185">Reference proteome</keyword>
<dbReference type="Proteomes" id="UP001501496">
    <property type="component" value="Unassembled WGS sequence"/>
</dbReference>
<dbReference type="InterPro" id="IPR025921">
    <property type="entry name" value="HmuY"/>
</dbReference>
<evidence type="ECO:0000313" key="2">
    <source>
        <dbReference type="Proteomes" id="UP001501496"/>
    </source>
</evidence>
<name>A0ABP8C4Z9_9FLAO</name>
<evidence type="ECO:0000313" key="1">
    <source>
        <dbReference type="EMBL" id="GAA4233702.1"/>
    </source>
</evidence>
<reference evidence="2" key="1">
    <citation type="journal article" date="2019" name="Int. J. Syst. Evol. Microbiol.">
        <title>The Global Catalogue of Microorganisms (GCM) 10K type strain sequencing project: providing services to taxonomists for standard genome sequencing and annotation.</title>
        <authorList>
            <consortium name="The Broad Institute Genomics Platform"/>
            <consortium name="The Broad Institute Genome Sequencing Center for Infectious Disease"/>
            <person name="Wu L."/>
            <person name="Ma J."/>
        </authorList>
    </citation>
    <scope>NUCLEOTIDE SEQUENCE [LARGE SCALE GENOMIC DNA]</scope>
    <source>
        <strain evidence="2">JCM 17630</strain>
    </source>
</reference>
<comment type="caution">
    <text evidence="1">The sequence shown here is derived from an EMBL/GenBank/DDBJ whole genome shotgun (WGS) entry which is preliminary data.</text>
</comment>